<keyword evidence="4" id="KW-0812">Transmembrane</keyword>
<accession>A0A834NZG0</accession>
<evidence type="ECO:0000256" key="2">
    <source>
        <dbReference type="ARBA" id="ARBA00023043"/>
    </source>
</evidence>
<dbReference type="AlphaFoldDB" id="A0A834NZG0"/>
<evidence type="ECO:0000256" key="3">
    <source>
        <dbReference type="PROSITE-ProRule" id="PRU00023"/>
    </source>
</evidence>
<keyword evidence="2 3" id="KW-0040">ANK repeat</keyword>
<feature type="repeat" description="ANK" evidence="3">
    <location>
        <begin position="127"/>
        <end position="159"/>
    </location>
</feature>
<dbReference type="Proteomes" id="UP000600918">
    <property type="component" value="Unassembled WGS sequence"/>
</dbReference>
<dbReference type="InterPro" id="IPR033635">
    <property type="entry name" value="ANKS1/Caskin"/>
</dbReference>
<comment type="caution">
    <text evidence="5">The sequence shown here is derived from an EMBL/GenBank/DDBJ whole genome shotgun (WGS) entry which is preliminary data.</text>
</comment>
<dbReference type="Pfam" id="PF12796">
    <property type="entry name" value="Ank_2"/>
    <property type="match status" value="2"/>
</dbReference>
<feature type="repeat" description="ANK" evidence="3">
    <location>
        <begin position="160"/>
        <end position="192"/>
    </location>
</feature>
<dbReference type="EMBL" id="JACSDY010000008">
    <property type="protein sequence ID" value="KAF7422092.1"/>
    <property type="molecule type" value="Genomic_DNA"/>
</dbReference>
<dbReference type="PANTHER" id="PTHR24174">
    <property type="entry name" value="ANKYRIN REPEAT AND STERILE ALPHA MOTIF DOMAIN-CONTAINING PROTEIN 1"/>
    <property type="match status" value="1"/>
</dbReference>
<evidence type="ECO:0000256" key="1">
    <source>
        <dbReference type="ARBA" id="ARBA00022737"/>
    </source>
</evidence>
<dbReference type="InterPro" id="IPR036770">
    <property type="entry name" value="Ankyrin_rpt-contain_sf"/>
</dbReference>
<dbReference type="GO" id="GO:0005829">
    <property type="term" value="C:cytosol"/>
    <property type="evidence" value="ECO:0007669"/>
    <property type="project" value="TreeGrafter"/>
</dbReference>
<evidence type="ECO:0000256" key="4">
    <source>
        <dbReference type="SAM" id="Phobius"/>
    </source>
</evidence>
<dbReference type="PROSITE" id="PS50297">
    <property type="entry name" value="ANK_REP_REGION"/>
    <property type="match status" value="3"/>
</dbReference>
<sequence length="360" mass="38895">MGKDQELLEAARSGNVTVVEKILGQRAKRSGPLARGICGGCENAVVYFGTGWATKARNENMCRMQEASLANLFLSADSIKRRQSSDCREYQGIESQSDFLITEMKLELNFVMSGLRRGPGANVQDASGYTALHHAALNGHREVVKLLLQYEASTNVVDAKGSSPLHLAAWAGDAEIVRLILSQGPSVPKVNLATKDNETALHCAAQYGHTEIVAQLLQYGCDPSIRNSRGESALDLAAQYGRLETVELLVRTHPELIESLRSSSSSLIFPHTPLHLASRNGHSAFDHASGRWSTHSLATTTTTTTSTTATTITINAILYCVTIGGVAVRLAAIRASRVFAPMRISVHLSTPFRGPVIFLE</sequence>
<protein>
    <submittedName>
        <fullName evidence="5">Uncharacterized protein</fullName>
    </submittedName>
</protein>
<feature type="transmembrane region" description="Helical" evidence="4">
    <location>
        <begin position="312"/>
        <end position="333"/>
    </location>
</feature>
<dbReference type="SMART" id="SM00248">
    <property type="entry name" value="ANK"/>
    <property type="match status" value="5"/>
</dbReference>
<keyword evidence="4" id="KW-0472">Membrane</keyword>
<keyword evidence="6" id="KW-1185">Reference proteome</keyword>
<proteinExistence type="predicted"/>
<feature type="repeat" description="ANK" evidence="3">
    <location>
        <begin position="196"/>
        <end position="228"/>
    </location>
</feature>
<dbReference type="PROSITE" id="PS50088">
    <property type="entry name" value="ANK_REPEAT"/>
    <property type="match status" value="3"/>
</dbReference>
<dbReference type="PANTHER" id="PTHR24174:SF1">
    <property type="entry name" value="IP14385P"/>
    <property type="match status" value="1"/>
</dbReference>
<dbReference type="InterPro" id="IPR002110">
    <property type="entry name" value="Ankyrin_rpt"/>
</dbReference>
<evidence type="ECO:0000313" key="5">
    <source>
        <dbReference type="EMBL" id="KAF7422092.1"/>
    </source>
</evidence>
<name>A0A834NZG0_VESPE</name>
<dbReference type="SUPFAM" id="SSF48403">
    <property type="entry name" value="Ankyrin repeat"/>
    <property type="match status" value="1"/>
</dbReference>
<evidence type="ECO:0000313" key="6">
    <source>
        <dbReference type="Proteomes" id="UP000600918"/>
    </source>
</evidence>
<keyword evidence="4" id="KW-1133">Transmembrane helix</keyword>
<gene>
    <name evidence="5" type="ORF">H0235_009928</name>
</gene>
<dbReference type="PRINTS" id="PR01415">
    <property type="entry name" value="ANKYRIN"/>
</dbReference>
<organism evidence="5 6">
    <name type="scientific">Vespula pensylvanica</name>
    <name type="common">Western yellow jacket</name>
    <name type="synonym">Wasp</name>
    <dbReference type="NCBI Taxonomy" id="30213"/>
    <lineage>
        <taxon>Eukaryota</taxon>
        <taxon>Metazoa</taxon>
        <taxon>Ecdysozoa</taxon>
        <taxon>Arthropoda</taxon>
        <taxon>Hexapoda</taxon>
        <taxon>Insecta</taxon>
        <taxon>Pterygota</taxon>
        <taxon>Neoptera</taxon>
        <taxon>Endopterygota</taxon>
        <taxon>Hymenoptera</taxon>
        <taxon>Apocrita</taxon>
        <taxon>Aculeata</taxon>
        <taxon>Vespoidea</taxon>
        <taxon>Vespidae</taxon>
        <taxon>Vespinae</taxon>
        <taxon>Vespula</taxon>
    </lineage>
</organism>
<reference evidence="5" key="1">
    <citation type="journal article" date="2020" name="G3 (Bethesda)">
        <title>High-Quality Assemblies for Three Invasive Social Wasps from the &lt;i&gt;Vespula&lt;/i&gt; Genus.</title>
        <authorList>
            <person name="Harrop T.W.R."/>
            <person name="Guhlin J."/>
            <person name="McLaughlin G.M."/>
            <person name="Permina E."/>
            <person name="Stockwell P."/>
            <person name="Gilligan J."/>
            <person name="Le Lec M.F."/>
            <person name="Gruber M.A.M."/>
            <person name="Quinn O."/>
            <person name="Lovegrove M."/>
            <person name="Duncan E.J."/>
            <person name="Remnant E.J."/>
            <person name="Van Eeckhoven J."/>
            <person name="Graham B."/>
            <person name="Knapp R.A."/>
            <person name="Langford K.W."/>
            <person name="Kronenberg Z."/>
            <person name="Press M.O."/>
            <person name="Eacker S.M."/>
            <person name="Wilson-Rankin E.E."/>
            <person name="Purcell J."/>
            <person name="Lester P.J."/>
            <person name="Dearden P.K."/>
        </authorList>
    </citation>
    <scope>NUCLEOTIDE SEQUENCE</scope>
    <source>
        <strain evidence="5">Volc-1</strain>
    </source>
</reference>
<keyword evidence="1" id="KW-0677">Repeat</keyword>
<dbReference type="Gene3D" id="1.25.40.20">
    <property type="entry name" value="Ankyrin repeat-containing domain"/>
    <property type="match status" value="1"/>
</dbReference>